<dbReference type="InterPro" id="IPR009057">
    <property type="entry name" value="Homeodomain-like_sf"/>
</dbReference>
<dbReference type="RefSeq" id="WP_011995447.1">
    <property type="nucleotide sequence ID" value="NC_009719.1"/>
</dbReference>
<dbReference type="GO" id="GO:0003700">
    <property type="term" value="F:DNA-binding transcription factor activity"/>
    <property type="evidence" value="ECO:0007669"/>
    <property type="project" value="TreeGrafter"/>
</dbReference>
<dbReference type="AlphaFoldDB" id="A7HQH3"/>
<keyword evidence="5" id="KW-1185">Reference proteome</keyword>
<dbReference type="Pfam" id="PF00440">
    <property type="entry name" value="TetR_N"/>
    <property type="match status" value="1"/>
</dbReference>
<evidence type="ECO:0000313" key="4">
    <source>
        <dbReference type="EMBL" id="ABS62156.1"/>
    </source>
</evidence>
<protein>
    <submittedName>
        <fullName evidence="4">Transcriptional regulator, TetR family</fullName>
    </submittedName>
</protein>
<evidence type="ECO:0000259" key="3">
    <source>
        <dbReference type="PROSITE" id="PS50977"/>
    </source>
</evidence>
<dbReference type="HOGENOM" id="CLU_069356_27_0_5"/>
<dbReference type="PRINTS" id="PR00455">
    <property type="entry name" value="HTHTETR"/>
</dbReference>
<organism evidence="4 5">
    <name type="scientific">Parvibaculum lavamentivorans (strain DS-1 / DSM 13023 / NCIMB 13966)</name>
    <dbReference type="NCBI Taxonomy" id="402881"/>
    <lineage>
        <taxon>Bacteria</taxon>
        <taxon>Pseudomonadati</taxon>
        <taxon>Pseudomonadota</taxon>
        <taxon>Alphaproteobacteria</taxon>
        <taxon>Hyphomicrobiales</taxon>
        <taxon>Parvibaculaceae</taxon>
        <taxon>Parvibaculum</taxon>
    </lineage>
</organism>
<dbReference type="InterPro" id="IPR036271">
    <property type="entry name" value="Tet_transcr_reg_TetR-rel_C_sf"/>
</dbReference>
<dbReference type="Gene3D" id="1.10.10.60">
    <property type="entry name" value="Homeodomain-like"/>
    <property type="match status" value="1"/>
</dbReference>
<proteinExistence type="predicted"/>
<dbReference type="GO" id="GO:0000976">
    <property type="term" value="F:transcription cis-regulatory region binding"/>
    <property type="evidence" value="ECO:0007669"/>
    <property type="project" value="TreeGrafter"/>
</dbReference>
<feature type="DNA-binding region" description="H-T-H motif" evidence="2">
    <location>
        <begin position="37"/>
        <end position="56"/>
    </location>
</feature>
<sequence>MTKAARNGAPSRREKRRQAILDAARAIFLEQGYGATSLNDIVSVSGGSLATLYDLFGGKAGLFQEMIEQECENFFGALRAEDLDEQPLREALRVVARQFFDGVIQQPKMSLLRLVVAEAAHFPELGSTFYSAGPARGREMVSTYLAKQSRRGLLQVDDPMRAADVFIGLVLGEYQMKVLCGEDVKLSSEEIDRYLDYALDVFLRVYGP</sequence>
<evidence type="ECO:0000313" key="5">
    <source>
        <dbReference type="Proteomes" id="UP000006377"/>
    </source>
</evidence>
<dbReference type="EMBL" id="CP000774">
    <property type="protein sequence ID" value="ABS62156.1"/>
    <property type="molecule type" value="Genomic_DNA"/>
</dbReference>
<gene>
    <name evidence="4" type="ordered locus">Plav_0533</name>
</gene>
<dbReference type="Gene3D" id="1.10.357.10">
    <property type="entry name" value="Tetracycline Repressor, domain 2"/>
    <property type="match status" value="1"/>
</dbReference>
<dbReference type="InterPro" id="IPR050109">
    <property type="entry name" value="HTH-type_TetR-like_transc_reg"/>
</dbReference>
<dbReference type="InterPro" id="IPR001647">
    <property type="entry name" value="HTH_TetR"/>
</dbReference>
<dbReference type="Pfam" id="PF14246">
    <property type="entry name" value="TetR_C_7"/>
    <property type="match status" value="1"/>
</dbReference>
<dbReference type="eggNOG" id="COG1309">
    <property type="taxonomic scope" value="Bacteria"/>
</dbReference>
<dbReference type="Proteomes" id="UP000006377">
    <property type="component" value="Chromosome"/>
</dbReference>
<accession>A7HQH3</accession>
<reference evidence="4 5" key="1">
    <citation type="journal article" date="2011" name="Stand. Genomic Sci.">
        <title>Complete genome sequence of Parvibaculum lavamentivorans type strain (DS-1(T)).</title>
        <authorList>
            <person name="Schleheck D."/>
            <person name="Weiss M."/>
            <person name="Pitluck S."/>
            <person name="Bruce D."/>
            <person name="Land M.L."/>
            <person name="Han S."/>
            <person name="Saunders E."/>
            <person name="Tapia R."/>
            <person name="Detter C."/>
            <person name="Brettin T."/>
            <person name="Han J."/>
            <person name="Woyke T."/>
            <person name="Goodwin L."/>
            <person name="Pennacchio L."/>
            <person name="Nolan M."/>
            <person name="Cook A.M."/>
            <person name="Kjelleberg S."/>
            <person name="Thomas T."/>
        </authorList>
    </citation>
    <scope>NUCLEOTIDE SEQUENCE [LARGE SCALE GENOMIC DNA]</scope>
    <source>
        <strain evidence="5">DS-1 / DSM 13023 / NCIMB 13966</strain>
    </source>
</reference>
<dbReference type="PANTHER" id="PTHR30055">
    <property type="entry name" value="HTH-TYPE TRANSCRIPTIONAL REGULATOR RUTR"/>
    <property type="match status" value="1"/>
</dbReference>
<dbReference type="SUPFAM" id="SSF46689">
    <property type="entry name" value="Homeodomain-like"/>
    <property type="match status" value="1"/>
</dbReference>
<dbReference type="InterPro" id="IPR039536">
    <property type="entry name" value="TetR_C_Proteobacteria"/>
</dbReference>
<keyword evidence="1 2" id="KW-0238">DNA-binding</keyword>
<dbReference type="STRING" id="402881.Plav_0533"/>
<feature type="domain" description="HTH tetR-type" evidence="3">
    <location>
        <begin position="14"/>
        <end position="74"/>
    </location>
</feature>
<dbReference type="SUPFAM" id="SSF48498">
    <property type="entry name" value="Tetracyclin repressor-like, C-terminal domain"/>
    <property type="match status" value="1"/>
</dbReference>
<dbReference type="PROSITE" id="PS50977">
    <property type="entry name" value="HTH_TETR_2"/>
    <property type="match status" value="1"/>
</dbReference>
<evidence type="ECO:0000256" key="2">
    <source>
        <dbReference type="PROSITE-ProRule" id="PRU00335"/>
    </source>
</evidence>
<name>A7HQH3_PARL1</name>
<dbReference type="KEGG" id="pla:Plav_0533"/>
<dbReference type="OrthoDB" id="7584337at2"/>
<dbReference type="PANTHER" id="PTHR30055:SF146">
    <property type="entry name" value="HTH-TYPE TRANSCRIPTIONAL DUAL REGULATOR CECR"/>
    <property type="match status" value="1"/>
</dbReference>
<evidence type="ECO:0000256" key="1">
    <source>
        <dbReference type="ARBA" id="ARBA00023125"/>
    </source>
</evidence>